<dbReference type="GeneID" id="65562566"/>
<comment type="catalytic activity">
    <reaction evidence="4">
        <text>a ribonucleoside 5'-triphosphate + H2O = a ribonucleoside 5'-diphosphate + phosphate + H(+)</text>
        <dbReference type="Rhea" id="RHEA:23680"/>
        <dbReference type="ChEBI" id="CHEBI:15377"/>
        <dbReference type="ChEBI" id="CHEBI:15378"/>
        <dbReference type="ChEBI" id="CHEBI:43474"/>
        <dbReference type="ChEBI" id="CHEBI:57930"/>
        <dbReference type="ChEBI" id="CHEBI:61557"/>
        <dbReference type="EC" id="3.6.1.15"/>
    </reaction>
</comment>
<dbReference type="CDD" id="cd19482">
    <property type="entry name" value="RecA-like_Thep1"/>
    <property type="match status" value="1"/>
</dbReference>
<reference evidence="6" key="1">
    <citation type="journal article" date="2021" name="Environ. Microbiol.">
        <title>New insights into the diversity and evolution of the archaeal mobilome from three complete genomes of Saccharolobus shibatae.</title>
        <authorList>
            <person name="Medvedeva S."/>
            <person name="Brandt D."/>
            <person name="Cvirkaite-Krupovic V."/>
            <person name="Liu Y."/>
            <person name="Severinov K."/>
            <person name="Ishino S."/>
            <person name="Ishino Y."/>
            <person name="Prangishvili D."/>
            <person name="Kalinowski J."/>
            <person name="Krupovic M."/>
        </authorList>
    </citation>
    <scope>NUCLEOTIDE SEQUENCE</scope>
    <source>
        <strain evidence="6">B12</strain>
    </source>
</reference>
<dbReference type="InterPro" id="IPR003593">
    <property type="entry name" value="AAA+_ATPase"/>
</dbReference>
<evidence type="ECO:0000256" key="3">
    <source>
        <dbReference type="ARBA" id="ARBA00022840"/>
    </source>
</evidence>
<gene>
    <name evidence="6" type="ORF">J5U23_00974</name>
</gene>
<comment type="function">
    <text evidence="4">Has nucleotide phosphatase activity towards ATP, GTP, CTP, TTP and UTP. May hydrolyze nucleoside diphosphates with lower efficiency.</text>
</comment>
<comment type="similarity">
    <text evidence="4">Belongs to the THEP1 NTPase family.</text>
</comment>
<feature type="binding site" evidence="4">
    <location>
        <begin position="106"/>
        <end position="113"/>
    </location>
    <ligand>
        <name>ATP</name>
        <dbReference type="ChEBI" id="CHEBI:30616"/>
    </ligand>
</feature>
<dbReference type="Pfam" id="PF03266">
    <property type="entry name" value="NTPase_1"/>
    <property type="match status" value="1"/>
</dbReference>
<dbReference type="InterPro" id="IPR004948">
    <property type="entry name" value="Nuc-triphosphatase_THEP1"/>
</dbReference>
<evidence type="ECO:0000256" key="4">
    <source>
        <dbReference type="HAMAP-Rule" id="MF_00796"/>
    </source>
</evidence>
<dbReference type="PANTHER" id="PTHR43146">
    <property type="entry name" value="CANCER-RELATED NUCLEOSIDE-TRIPHOSPHATASE"/>
    <property type="match status" value="1"/>
</dbReference>
<dbReference type="Proteomes" id="UP000694018">
    <property type="component" value="Chromosome"/>
</dbReference>
<feature type="domain" description="AAA+ ATPase" evidence="5">
    <location>
        <begin position="7"/>
        <end position="161"/>
    </location>
</feature>
<dbReference type="GO" id="GO:0017111">
    <property type="term" value="F:ribonucleoside triphosphate phosphatase activity"/>
    <property type="evidence" value="ECO:0007669"/>
    <property type="project" value="UniProtKB-UniRule"/>
</dbReference>
<dbReference type="AlphaFoldDB" id="A0A8F5BN02"/>
<dbReference type="SMART" id="SM00382">
    <property type="entry name" value="AAA"/>
    <property type="match status" value="1"/>
</dbReference>
<feature type="binding site" evidence="4">
    <location>
        <begin position="15"/>
        <end position="22"/>
    </location>
    <ligand>
        <name>ATP</name>
        <dbReference type="ChEBI" id="CHEBI:30616"/>
    </ligand>
</feature>
<keyword evidence="3 4" id="KW-0067">ATP-binding</keyword>
<evidence type="ECO:0000259" key="5">
    <source>
        <dbReference type="SMART" id="SM00382"/>
    </source>
</evidence>
<dbReference type="PANTHER" id="PTHR43146:SF1">
    <property type="entry name" value="CANCER-RELATED NUCLEOSIDE-TRIPHOSPHATASE"/>
    <property type="match status" value="1"/>
</dbReference>
<keyword evidence="2 4" id="KW-0378">Hydrolase</keyword>
<dbReference type="OrthoDB" id="52698at2157"/>
<dbReference type="HAMAP" id="MF_00796">
    <property type="entry name" value="NTPase_1"/>
    <property type="match status" value="1"/>
</dbReference>
<sequence length="175" mass="19692">MSEESKKALRVFITGNPGVGKTTILLFLINKLSENNYKVAGFYCPEVRENGRRIGFRIVDITTNEGDWLAKENAPGRVKIGKYTVLEDSAKRITEITLSNVNKADVLAIDEIGPMELKIPTIKKLIETILNNQKPLIAVLHRTQKPMGGRTYVITVENRDSIKYEILNYILSSLD</sequence>
<evidence type="ECO:0000256" key="1">
    <source>
        <dbReference type="ARBA" id="ARBA00022741"/>
    </source>
</evidence>
<organism evidence="6 7">
    <name type="scientific">Saccharolobus shibatae (strain ATCC 51178 / DSM 5389 / JCM 8931 / NBRC 15437 / B12)</name>
    <name type="common">Sulfolobus shibatae</name>
    <dbReference type="NCBI Taxonomy" id="523848"/>
    <lineage>
        <taxon>Archaea</taxon>
        <taxon>Thermoproteota</taxon>
        <taxon>Thermoprotei</taxon>
        <taxon>Sulfolobales</taxon>
        <taxon>Sulfolobaceae</taxon>
        <taxon>Saccharolobus</taxon>
    </lineage>
</organism>
<dbReference type="KEGG" id="sshi:J5U23_00974"/>
<dbReference type="EC" id="3.6.1.15" evidence="4"/>
<proteinExistence type="inferred from homology"/>
<evidence type="ECO:0000313" key="6">
    <source>
        <dbReference type="EMBL" id="QXJ28106.1"/>
    </source>
</evidence>
<evidence type="ECO:0000313" key="7">
    <source>
        <dbReference type="Proteomes" id="UP000694018"/>
    </source>
</evidence>
<dbReference type="GO" id="GO:0005524">
    <property type="term" value="F:ATP binding"/>
    <property type="evidence" value="ECO:0007669"/>
    <property type="project" value="UniProtKB-UniRule"/>
</dbReference>
<name>A0A8F5BN02_SACSH</name>
<evidence type="ECO:0000256" key="2">
    <source>
        <dbReference type="ARBA" id="ARBA00022801"/>
    </source>
</evidence>
<protein>
    <recommendedName>
        <fullName evidence="4">Nucleoside-triphosphatase J5U23_00974</fullName>
        <shortName evidence="4">NTPase</shortName>
        <ecNumber evidence="4">3.6.1.15</ecNumber>
    </recommendedName>
    <alternativeName>
        <fullName evidence="4">Nucleoside triphosphate phosphohydrolase</fullName>
    </alternativeName>
</protein>
<dbReference type="RefSeq" id="WP_218267146.1">
    <property type="nucleotide sequence ID" value="NZ_CP077717.1"/>
</dbReference>
<keyword evidence="1 4" id="KW-0547">Nucleotide-binding</keyword>
<accession>A0A8F5BN02</accession>
<dbReference type="EMBL" id="CP077717">
    <property type="protein sequence ID" value="QXJ28106.1"/>
    <property type="molecule type" value="Genomic_DNA"/>
</dbReference>
<dbReference type="NCBIfam" id="NF010248">
    <property type="entry name" value="PRK13695.1"/>
    <property type="match status" value="1"/>
</dbReference>